<gene>
    <name evidence="9" type="ORF">CUNI_LOCUS9890</name>
</gene>
<evidence type="ECO:0000313" key="9">
    <source>
        <dbReference type="EMBL" id="CAG5124332.1"/>
    </source>
</evidence>
<dbReference type="AlphaFoldDB" id="A0A8S3ZBI0"/>
<evidence type="ECO:0000256" key="4">
    <source>
        <dbReference type="ARBA" id="ARBA00022884"/>
    </source>
</evidence>
<dbReference type="Gene3D" id="6.10.250.610">
    <property type="match status" value="1"/>
</dbReference>
<feature type="compositionally biased region" description="Basic residues" evidence="7">
    <location>
        <begin position="231"/>
        <end position="254"/>
    </location>
</feature>
<dbReference type="InterPro" id="IPR012677">
    <property type="entry name" value="Nucleotide-bd_a/b_plait_sf"/>
</dbReference>
<name>A0A8S3ZBI0_9EUPU</name>
<organism evidence="9 10">
    <name type="scientific">Candidula unifasciata</name>
    <dbReference type="NCBI Taxonomy" id="100452"/>
    <lineage>
        <taxon>Eukaryota</taxon>
        <taxon>Metazoa</taxon>
        <taxon>Spiralia</taxon>
        <taxon>Lophotrochozoa</taxon>
        <taxon>Mollusca</taxon>
        <taxon>Gastropoda</taxon>
        <taxon>Heterobranchia</taxon>
        <taxon>Euthyneura</taxon>
        <taxon>Panpulmonata</taxon>
        <taxon>Eupulmonata</taxon>
        <taxon>Stylommatophora</taxon>
        <taxon>Helicina</taxon>
        <taxon>Helicoidea</taxon>
        <taxon>Geomitridae</taxon>
        <taxon>Candidula</taxon>
    </lineage>
</organism>
<dbReference type="InterPro" id="IPR000504">
    <property type="entry name" value="RRM_dom"/>
</dbReference>
<evidence type="ECO:0000256" key="7">
    <source>
        <dbReference type="SAM" id="MobiDB-lite"/>
    </source>
</evidence>
<dbReference type="GO" id="GO:0030626">
    <property type="term" value="F:U12 snRNA binding"/>
    <property type="evidence" value="ECO:0007669"/>
    <property type="project" value="TreeGrafter"/>
</dbReference>
<accession>A0A8S3ZBI0</accession>
<feature type="compositionally biased region" description="Acidic residues" evidence="7">
    <location>
        <begin position="213"/>
        <end position="227"/>
    </location>
</feature>
<dbReference type="Gene3D" id="3.30.70.330">
    <property type="match status" value="2"/>
</dbReference>
<dbReference type="Pfam" id="PF00076">
    <property type="entry name" value="RRM_1"/>
    <property type="match status" value="1"/>
</dbReference>
<dbReference type="CDD" id="cd12239">
    <property type="entry name" value="RRM2_RBM40_like"/>
    <property type="match status" value="1"/>
</dbReference>
<dbReference type="SUPFAM" id="SSF54928">
    <property type="entry name" value="RNA-binding domain, RBD"/>
    <property type="match status" value="2"/>
</dbReference>
<keyword evidence="10" id="KW-1185">Reference proteome</keyword>
<dbReference type="InterPro" id="IPR035979">
    <property type="entry name" value="RBD_domain_sf"/>
</dbReference>
<evidence type="ECO:0000256" key="6">
    <source>
        <dbReference type="PROSITE-ProRule" id="PRU00176"/>
    </source>
</evidence>
<dbReference type="CDD" id="cd12238">
    <property type="entry name" value="RRM1_RBM40_like"/>
    <property type="match status" value="1"/>
</dbReference>
<dbReference type="InterPro" id="IPR034147">
    <property type="entry name" value="RBM40_RRM1"/>
</dbReference>
<feature type="domain" description="RRM" evidence="8">
    <location>
        <begin position="4"/>
        <end position="79"/>
    </location>
</feature>
<keyword evidence="5" id="KW-0539">Nucleus</keyword>
<feature type="domain" description="RRM" evidence="8">
    <location>
        <begin position="482"/>
        <end position="565"/>
    </location>
</feature>
<dbReference type="PANTHER" id="PTHR16105">
    <property type="entry name" value="RNA-BINDING REGION-CONTAINING PROTEIN 3"/>
    <property type="match status" value="1"/>
</dbReference>
<feature type="region of interest" description="Disordered" evidence="7">
    <location>
        <begin position="85"/>
        <end position="114"/>
    </location>
</feature>
<dbReference type="OrthoDB" id="277802at2759"/>
<dbReference type="Proteomes" id="UP000678393">
    <property type="component" value="Unassembled WGS sequence"/>
</dbReference>
<evidence type="ECO:0000256" key="2">
    <source>
        <dbReference type="ARBA" id="ARBA00020364"/>
    </source>
</evidence>
<keyword evidence="3" id="KW-0677">Repeat</keyword>
<protein>
    <recommendedName>
        <fullName evidence="2">RNA-binding region-containing protein 3</fullName>
    </recommendedName>
</protein>
<comment type="caution">
    <text evidence="9">The sequence shown here is derived from an EMBL/GenBank/DDBJ whole genome shotgun (WGS) entry which is preliminary data.</text>
</comment>
<dbReference type="EMBL" id="CAJHNH020001761">
    <property type="protein sequence ID" value="CAG5124332.1"/>
    <property type="molecule type" value="Genomic_DNA"/>
</dbReference>
<sequence length="578" mass="64916">MEELTLLFRHLPAELSVDERKDLLHYLGASRVKVMGKSGAMKNTAFAVFGNKEQATQVLKQLHQVEFLGSRLVVEFAKTQLPSGDSLTTQKGLSKENGTDDEDSTKAKREKEIQQQLEPREIKFDKTFATWGLKYPRRPELRYSYPPPTQSILTNILNALAAVPKFYVQVLHLMNKMDLPAPFGAVTPSPPIHPDIREPSQPDNVDALEMDISSETESELESGEENEKEPRQKKERLSKRPQKKHLKTRAVKKPRLSDLQDSGVPVSSFTETLPVSQVFEQVIEAPAGSKKIELKLPSSLVSAAVPKHVQGQMQQFNPYSTYPQFTQSHTMPGFVYPHTGASMASKQHQQLLPVAQTQVSTTTLPVPLQRQHPVPPPPPAFQEQQHVLAPPVTADVETAGDSEGNSSNISITFYLSSETGGFGILQPLPKEQRMEEEEGSADKEWSKSDFISSSELKRLKLSSSERKELSVFKNYNEGEPSCRLYLKNLARNVTEEDIHWIYGRYVDWENELETNIFDIKLMKEGRMKGQAFVTLPNEKCAVKAVRDTNGLLLKDKPMVVQFARSAKVKSDEGAKKIK</sequence>
<dbReference type="FunFam" id="3.30.70.330:FF:000207">
    <property type="entry name" value="RNA-binding region (RNP1, RRM)-containing 3"/>
    <property type="match status" value="1"/>
</dbReference>
<dbReference type="GO" id="GO:0005689">
    <property type="term" value="C:U12-type spliceosomal complex"/>
    <property type="evidence" value="ECO:0007669"/>
    <property type="project" value="TreeGrafter"/>
</dbReference>
<evidence type="ECO:0000256" key="1">
    <source>
        <dbReference type="ARBA" id="ARBA00004123"/>
    </source>
</evidence>
<keyword evidence="4 6" id="KW-0694">RNA-binding</keyword>
<evidence type="ECO:0000313" key="10">
    <source>
        <dbReference type="Proteomes" id="UP000678393"/>
    </source>
</evidence>
<dbReference type="SMART" id="SM00360">
    <property type="entry name" value="RRM"/>
    <property type="match status" value="2"/>
</dbReference>
<reference evidence="9" key="1">
    <citation type="submission" date="2021-04" db="EMBL/GenBank/DDBJ databases">
        <authorList>
            <consortium name="Molecular Ecology Group"/>
        </authorList>
    </citation>
    <scope>NUCLEOTIDE SEQUENCE</scope>
</reference>
<dbReference type="PROSITE" id="PS50102">
    <property type="entry name" value="RRM"/>
    <property type="match status" value="2"/>
</dbReference>
<feature type="compositionally biased region" description="Basic and acidic residues" evidence="7">
    <location>
        <begin position="93"/>
        <end position="114"/>
    </location>
</feature>
<dbReference type="InterPro" id="IPR045164">
    <property type="entry name" value="RBM41/RNPC3"/>
</dbReference>
<comment type="subcellular location">
    <subcellularLocation>
        <location evidence="1">Nucleus</location>
    </subcellularLocation>
</comment>
<evidence type="ECO:0000256" key="5">
    <source>
        <dbReference type="ARBA" id="ARBA00023242"/>
    </source>
</evidence>
<evidence type="ECO:0000259" key="8">
    <source>
        <dbReference type="PROSITE" id="PS50102"/>
    </source>
</evidence>
<dbReference type="GO" id="GO:0000398">
    <property type="term" value="P:mRNA splicing, via spliceosome"/>
    <property type="evidence" value="ECO:0007669"/>
    <property type="project" value="TreeGrafter"/>
</dbReference>
<feature type="region of interest" description="Disordered" evidence="7">
    <location>
        <begin position="213"/>
        <end position="266"/>
    </location>
</feature>
<dbReference type="PANTHER" id="PTHR16105:SF0">
    <property type="entry name" value="RNA-BINDING REGION-CONTAINING PROTEIN 3"/>
    <property type="match status" value="1"/>
</dbReference>
<proteinExistence type="predicted"/>
<evidence type="ECO:0000256" key="3">
    <source>
        <dbReference type="ARBA" id="ARBA00022737"/>
    </source>
</evidence>
<dbReference type="GO" id="GO:0097157">
    <property type="term" value="F:pre-mRNA intronic binding"/>
    <property type="evidence" value="ECO:0007669"/>
    <property type="project" value="TreeGrafter"/>
</dbReference>